<dbReference type="GO" id="GO:0030246">
    <property type="term" value="F:carbohydrate binding"/>
    <property type="evidence" value="ECO:0007669"/>
    <property type="project" value="UniProtKB-KW"/>
</dbReference>
<comment type="similarity">
    <text evidence="2">Belongs to the OS-9 family.</text>
</comment>
<dbReference type="GO" id="GO:0030970">
    <property type="term" value="P:retrograde protein transport, ER to cytosol"/>
    <property type="evidence" value="ECO:0007669"/>
    <property type="project" value="TreeGrafter"/>
</dbReference>
<dbReference type="InterPro" id="IPR045149">
    <property type="entry name" value="OS-9-like"/>
</dbReference>
<gene>
    <name evidence="11" type="ORF">UBRO_06515</name>
</gene>
<evidence type="ECO:0000256" key="7">
    <source>
        <dbReference type="ARBA" id="ARBA00023157"/>
    </source>
</evidence>
<feature type="compositionally biased region" description="Basic and acidic residues" evidence="8">
    <location>
        <begin position="554"/>
        <end position="570"/>
    </location>
</feature>
<dbReference type="GO" id="GO:0030968">
    <property type="term" value="P:endoplasmic reticulum unfolded protein response"/>
    <property type="evidence" value="ECO:0007669"/>
    <property type="project" value="InterPro"/>
</dbReference>
<dbReference type="OrthoDB" id="448954at2759"/>
<dbReference type="InterPro" id="IPR012913">
    <property type="entry name" value="OS9-like_dom"/>
</dbReference>
<evidence type="ECO:0000256" key="1">
    <source>
        <dbReference type="ARBA" id="ARBA00004367"/>
    </source>
</evidence>
<feature type="compositionally biased region" description="Low complexity" evidence="8">
    <location>
        <begin position="327"/>
        <end position="339"/>
    </location>
</feature>
<feature type="region of interest" description="Disordered" evidence="8">
    <location>
        <begin position="624"/>
        <end position="655"/>
    </location>
</feature>
<keyword evidence="5" id="KW-0430">Lectin</keyword>
<evidence type="ECO:0000256" key="8">
    <source>
        <dbReference type="SAM" id="MobiDB-lite"/>
    </source>
</evidence>
<dbReference type="PANTHER" id="PTHR15414">
    <property type="entry name" value="OS-9-RELATED"/>
    <property type="match status" value="1"/>
</dbReference>
<evidence type="ECO:0000256" key="6">
    <source>
        <dbReference type="ARBA" id="ARBA00022824"/>
    </source>
</evidence>
<dbReference type="GO" id="GO:0005788">
    <property type="term" value="C:endoplasmic reticulum lumen"/>
    <property type="evidence" value="ECO:0007669"/>
    <property type="project" value="TreeGrafter"/>
</dbReference>
<feature type="region of interest" description="Disordered" evidence="8">
    <location>
        <begin position="254"/>
        <end position="284"/>
    </location>
</feature>
<organism evidence="11 12">
    <name type="scientific">Ustilago bromivora</name>
    <dbReference type="NCBI Taxonomy" id="307758"/>
    <lineage>
        <taxon>Eukaryota</taxon>
        <taxon>Fungi</taxon>
        <taxon>Dikarya</taxon>
        <taxon>Basidiomycota</taxon>
        <taxon>Ustilaginomycotina</taxon>
        <taxon>Ustilaginomycetes</taxon>
        <taxon>Ustilaginales</taxon>
        <taxon>Ustilaginaceae</taxon>
        <taxon>Ustilago</taxon>
    </lineage>
</organism>
<feature type="signal peptide" evidence="9">
    <location>
        <begin position="1"/>
        <end position="29"/>
    </location>
</feature>
<feature type="chain" id="PRO_5009664182" description="Protein OS-9 homolog" evidence="9">
    <location>
        <begin position="30"/>
        <end position="735"/>
    </location>
</feature>
<feature type="compositionally biased region" description="Low complexity" evidence="8">
    <location>
        <begin position="271"/>
        <end position="281"/>
    </location>
</feature>
<dbReference type="InterPro" id="IPR044865">
    <property type="entry name" value="MRH_dom"/>
</dbReference>
<feature type="region of interest" description="Disordered" evidence="8">
    <location>
        <begin position="667"/>
        <end position="735"/>
    </location>
</feature>
<keyword evidence="4 9" id="KW-0732">Signal</keyword>
<keyword evidence="7" id="KW-1015">Disulfide bond</keyword>
<sequence length="735" mass="80483">MLTSLTPANPRSIVFLLSLLYLQAYTVDAAISTSAGFPQDVFAKPAFQVRLGGLLKDASTLPIKRTDAVRILEQQEASSSSSSSLFDRETWHSLSVPGNSDSHPSYTQGNSRTLFWSLQRSSPTELQLCSIPDFTYTPAVKQRRGAPTPPRSKQQLIRNAQALLDPLKKVCLYHTTDWFTYSYCHGKEIRQFRRLGPQSAAHKAFKKAGGGEAGKKAALEAAEKVNSFVHPVADPEYPAFILGRWTPQSEEIVDENPTHQQQPALEESKGVSAVSSSNSANREGMGSLFNSAGLDLVEEVQFGDWDEEELFAAEAKALSQFKHSDSAIESSSATSSGGESQRHRHLTQRWTNGTMCDMNHQPRTVEVQFHCSSRKPLEDRIVMFKETTICNYVLVIETPRLCADPAFGSETEDKPLPIECHRVVEDSFGGATLGDPKKVQPALCEIDAKEASKSQEQGDGEGEGERKETSSAEEASSTSHTFGDLSRYGSVHDDFFDEALGGHGASFREYQGEEGLEVGGEEEAEIMVEVSMDEEGRVQVNKLVASSDSATNPDAKEVRRREGGKKRSDDTTNESGDGEEEEALEIQLDLEDLPFVLRGEEGASLESKLAEQISKVLSSKMLQQYGSSDAEDGEEGKQKKEKQKKGKGKGETPDELAKMYNKLMAGVNGAKESKGSGKVKQGKGAAGKQPRPLRMEKVGDSLSERVKRFYDAKEREEGGEGGKKEAPPIAEHLEL</sequence>
<evidence type="ECO:0000256" key="4">
    <source>
        <dbReference type="ARBA" id="ARBA00022729"/>
    </source>
</evidence>
<feature type="region of interest" description="Disordered" evidence="8">
    <location>
        <begin position="323"/>
        <end position="345"/>
    </location>
</feature>
<evidence type="ECO:0000313" key="12">
    <source>
        <dbReference type="Proteomes" id="UP000179920"/>
    </source>
</evidence>
<dbReference type="PROSITE" id="PS51914">
    <property type="entry name" value="MRH"/>
    <property type="match status" value="1"/>
</dbReference>
<feature type="compositionally biased region" description="Low complexity" evidence="8">
    <location>
        <begin position="676"/>
        <end position="689"/>
    </location>
</feature>
<reference evidence="12" key="1">
    <citation type="submission" date="2016-04" db="EMBL/GenBank/DDBJ databases">
        <authorList>
            <person name="Guldener U."/>
            <person name="Guldener U."/>
        </authorList>
    </citation>
    <scope>NUCLEOTIDE SEQUENCE [LARGE SCALE GENOMIC DNA]</scope>
    <source>
        <strain evidence="12">UB2112</strain>
    </source>
</reference>
<evidence type="ECO:0000259" key="10">
    <source>
        <dbReference type="PROSITE" id="PS51914"/>
    </source>
</evidence>
<accession>A0A1K0G7T0</accession>
<dbReference type="Pfam" id="PF07915">
    <property type="entry name" value="PRKCSH"/>
    <property type="match status" value="1"/>
</dbReference>
<dbReference type="AlphaFoldDB" id="A0A1K0G7T0"/>
<evidence type="ECO:0000256" key="3">
    <source>
        <dbReference type="ARBA" id="ARBA00018727"/>
    </source>
</evidence>
<feature type="region of interest" description="Disordered" evidence="8">
    <location>
        <begin position="543"/>
        <end position="583"/>
    </location>
</feature>
<evidence type="ECO:0000313" key="11">
    <source>
        <dbReference type="EMBL" id="SAM83776.1"/>
    </source>
</evidence>
<dbReference type="GO" id="GO:0005789">
    <property type="term" value="C:endoplasmic reticulum membrane"/>
    <property type="evidence" value="ECO:0007669"/>
    <property type="project" value="UniProtKB-SubCell"/>
</dbReference>
<dbReference type="Gene3D" id="2.70.130.10">
    <property type="entry name" value="Mannose-6-phosphate receptor binding domain"/>
    <property type="match status" value="1"/>
</dbReference>
<name>A0A1K0G7T0_9BASI</name>
<dbReference type="Proteomes" id="UP000179920">
    <property type="component" value="Chromosome XI"/>
</dbReference>
<protein>
    <recommendedName>
        <fullName evidence="3">Protein OS-9 homolog</fullName>
    </recommendedName>
</protein>
<dbReference type="PANTHER" id="PTHR15414:SF0">
    <property type="entry name" value="ENDOPLASMIC RETICULUM LECTIN 1"/>
    <property type="match status" value="1"/>
</dbReference>
<dbReference type="SUPFAM" id="SSF50911">
    <property type="entry name" value="Mannose 6-phosphate receptor domain"/>
    <property type="match status" value="1"/>
</dbReference>
<proteinExistence type="inferred from homology"/>
<keyword evidence="6" id="KW-0256">Endoplasmic reticulum</keyword>
<dbReference type="InterPro" id="IPR009011">
    <property type="entry name" value="Man6P_isomerase_rcpt-bd_dom_sf"/>
</dbReference>
<evidence type="ECO:0000256" key="5">
    <source>
        <dbReference type="ARBA" id="ARBA00022734"/>
    </source>
</evidence>
<evidence type="ECO:0000256" key="2">
    <source>
        <dbReference type="ARBA" id="ARBA00009918"/>
    </source>
</evidence>
<feature type="domain" description="MRH" evidence="10">
    <location>
        <begin position="169"/>
        <end position="404"/>
    </location>
</feature>
<feature type="region of interest" description="Disordered" evidence="8">
    <location>
        <begin position="449"/>
        <end position="488"/>
    </location>
</feature>
<evidence type="ECO:0000256" key="9">
    <source>
        <dbReference type="SAM" id="SignalP"/>
    </source>
</evidence>
<dbReference type="EMBL" id="LT558127">
    <property type="protein sequence ID" value="SAM83776.1"/>
    <property type="molecule type" value="Genomic_DNA"/>
</dbReference>
<feature type="compositionally biased region" description="Basic and acidic residues" evidence="8">
    <location>
        <begin position="693"/>
        <end position="735"/>
    </location>
</feature>
<comment type="subcellular location">
    <subcellularLocation>
        <location evidence="1">Endoplasmic reticulum membrane</location>
        <topology evidence="1">Peripheral membrane protein</topology>
        <orientation evidence="1">Lumenal side</orientation>
    </subcellularLocation>
</comment>